<evidence type="ECO:0000313" key="4">
    <source>
        <dbReference type="Ensembl" id="ENSMMUP00000061126.1"/>
    </source>
</evidence>
<name>A0A5F7Z900_MACMU</name>
<dbReference type="GO" id="GO:0004497">
    <property type="term" value="F:monooxygenase activity"/>
    <property type="evidence" value="ECO:0007669"/>
    <property type="project" value="InterPro"/>
</dbReference>
<dbReference type="SUPFAM" id="SSF48264">
    <property type="entry name" value="Cytochrome P450"/>
    <property type="match status" value="1"/>
</dbReference>
<dbReference type="Proteomes" id="UP000006718">
    <property type="component" value="Chromosome 19"/>
</dbReference>
<protein>
    <submittedName>
        <fullName evidence="4">Cytochrome P450 family 4 subfamily F member 2</fullName>
    </submittedName>
</protein>
<keyword evidence="5" id="KW-1185">Reference proteome</keyword>
<reference evidence="4" key="3">
    <citation type="submission" date="2025-08" db="UniProtKB">
        <authorList>
            <consortium name="Ensembl"/>
        </authorList>
    </citation>
    <scope>IDENTIFICATION</scope>
    <source>
        <strain evidence="4">17573</strain>
    </source>
</reference>
<reference evidence="4" key="2">
    <citation type="submission" date="2019-01" db="EMBL/GenBank/DDBJ databases">
        <authorList>
            <person name="Graves T."/>
            <person name="Eichler E.E."/>
            <person name="Wilson R.K."/>
        </authorList>
    </citation>
    <scope>NUCLEOTIDE SEQUENCE [LARGE SCALE GENOMIC DNA]</scope>
    <source>
        <strain evidence="4">17573</strain>
    </source>
</reference>
<dbReference type="GO" id="GO:0020037">
    <property type="term" value="F:heme binding"/>
    <property type="evidence" value="ECO:0007669"/>
    <property type="project" value="InterPro"/>
</dbReference>
<organism evidence="4 5">
    <name type="scientific">Macaca mulatta</name>
    <name type="common">Rhesus macaque</name>
    <dbReference type="NCBI Taxonomy" id="9544"/>
    <lineage>
        <taxon>Eukaryota</taxon>
        <taxon>Metazoa</taxon>
        <taxon>Chordata</taxon>
        <taxon>Craniata</taxon>
        <taxon>Vertebrata</taxon>
        <taxon>Euteleostomi</taxon>
        <taxon>Mammalia</taxon>
        <taxon>Eutheria</taxon>
        <taxon>Euarchontoglires</taxon>
        <taxon>Primates</taxon>
        <taxon>Haplorrhini</taxon>
        <taxon>Catarrhini</taxon>
        <taxon>Cercopithecidae</taxon>
        <taxon>Cercopithecinae</taxon>
        <taxon>Macaca</taxon>
    </lineage>
</organism>
<feature type="region of interest" description="Disordered" evidence="2">
    <location>
        <begin position="32"/>
        <end position="51"/>
    </location>
</feature>
<comment type="similarity">
    <text evidence="1">Belongs to the cytochrome P450 family.</text>
</comment>
<dbReference type="GeneTree" id="ENSGT00940000163718"/>
<feature type="chain" id="PRO_5023816617" evidence="3">
    <location>
        <begin position="19"/>
        <end position="176"/>
    </location>
</feature>
<accession>A0A5F7Z900</accession>
<sequence length="176" mass="19529">ARPGWALAWWQHRHGCSCCWLGPPGSWTASWPGPVPSGTAATASSISPNSQNRNGFEVTRTCCHCTQDDLSIRFLKPWLGEGILLSGGDKWSRHRRMLTPAFHFNILKPYIKIFNKSATIMHVSPLNSGSQLESWGGGSMDRSGLEFWLLWMTLGHCSSSLSLGFLICKMERIIPA</sequence>
<dbReference type="GO" id="GO:0005506">
    <property type="term" value="F:iron ion binding"/>
    <property type="evidence" value="ECO:0007669"/>
    <property type="project" value="InterPro"/>
</dbReference>
<dbReference type="PANTHER" id="PTHR24291:SF27">
    <property type="entry name" value="CYTOCHROME P450 4F12"/>
    <property type="match status" value="1"/>
</dbReference>
<feature type="compositionally biased region" description="Polar residues" evidence="2">
    <location>
        <begin position="39"/>
        <end position="51"/>
    </location>
</feature>
<dbReference type="Pfam" id="PF00067">
    <property type="entry name" value="p450"/>
    <property type="match status" value="1"/>
</dbReference>
<dbReference type="VGNC" id="VGNC:103610">
    <property type="gene designation" value="CYP4F2"/>
</dbReference>
<feature type="signal peptide" evidence="3">
    <location>
        <begin position="1"/>
        <end position="18"/>
    </location>
</feature>
<dbReference type="Gene3D" id="1.10.630.10">
    <property type="entry name" value="Cytochrome P450"/>
    <property type="match status" value="1"/>
</dbReference>
<dbReference type="PANTHER" id="PTHR24291">
    <property type="entry name" value="CYTOCHROME P450 FAMILY 4"/>
    <property type="match status" value="1"/>
</dbReference>
<evidence type="ECO:0000256" key="1">
    <source>
        <dbReference type="ARBA" id="ARBA00010617"/>
    </source>
</evidence>
<evidence type="ECO:0000313" key="6">
    <source>
        <dbReference type="VGNC" id="VGNC:103610"/>
    </source>
</evidence>
<proteinExistence type="inferred from homology"/>
<dbReference type="GO" id="GO:0016705">
    <property type="term" value="F:oxidoreductase activity, acting on paired donors, with incorporation or reduction of molecular oxygen"/>
    <property type="evidence" value="ECO:0007669"/>
    <property type="project" value="InterPro"/>
</dbReference>
<dbReference type="InterPro" id="IPR036396">
    <property type="entry name" value="Cyt_P450_sf"/>
</dbReference>
<dbReference type="Bgee" id="ENSMMUG00000043026">
    <property type="expression patterns" value="Expressed in cortex of kidney and 4 other cell types or tissues"/>
</dbReference>
<dbReference type="VEuPathDB" id="HostDB:ENSMMUG00000043026"/>
<evidence type="ECO:0000256" key="2">
    <source>
        <dbReference type="SAM" id="MobiDB-lite"/>
    </source>
</evidence>
<evidence type="ECO:0000256" key="3">
    <source>
        <dbReference type="SAM" id="SignalP"/>
    </source>
</evidence>
<dbReference type="AlphaFoldDB" id="A0A5F7Z900"/>
<reference evidence="5" key="1">
    <citation type="journal article" date="2007" name="Science">
        <title>Evolutionary and biomedical insights from the rhesus macaque genome.</title>
        <authorList>
            <person name="Gibbs R.A."/>
            <person name="Rogers J."/>
            <person name="Katze M.G."/>
            <person name="Bumgarner R."/>
            <person name="Weinstock G.M."/>
            <person name="Mardis E.R."/>
            <person name="Remington K.A."/>
            <person name="Strausberg R.L."/>
            <person name="Venter J.C."/>
            <person name="Wilson R.K."/>
            <person name="Batzer M.A."/>
            <person name="Bustamante C.D."/>
            <person name="Eichler E.E."/>
            <person name="Hahn M.W."/>
            <person name="Hardison R.C."/>
            <person name="Makova K.D."/>
            <person name="Miller W."/>
            <person name="Milosavljevic A."/>
            <person name="Palermo R.E."/>
            <person name="Siepel A."/>
            <person name="Sikela J.M."/>
            <person name="Attaway T."/>
            <person name="Bell S."/>
            <person name="Bernard K.E."/>
            <person name="Buhay C.J."/>
            <person name="Chandrabose M.N."/>
            <person name="Dao M."/>
            <person name="Davis C."/>
            <person name="Delehaunty K.D."/>
            <person name="Ding Y."/>
            <person name="Dinh H.H."/>
            <person name="Dugan-Rocha S."/>
            <person name="Fulton L.A."/>
            <person name="Gabisi R.A."/>
            <person name="Garner T.T."/>
            <person name="Godfrey J."/>
            <person name="Hawes A.C."/>
            <person name="Hernandez J."/>
            <person name="Hines S."/>
            <person name="Holder M."/>
            <person name="Hume J."/>
            <person name="Jhangiani S.N."/>
            <person name="Joshi V."/>
            <person name="Khan Z.M."/>
            <person name="Kirkness E.F."/>
            <person name="Cree A."/>
            <person name="Fowler R.G."/>
            <person name="Lee S."/>
            <person name="Lewis L.R."/>
            <person name="Li Z."/>
            <person name="Liu Y.-S."/>
            <person name="Moore S.M."/>
            <person name="Muzny D."/>
            <person name="Nazareth L.V."/>
            <person name="Ngo D.N."/>
            <person name="Okwuonu G.O."/>
            <person name="Pai G."/>
            <person name="Parker D."/>
            <person name="Paul H.A."/>
            <person name="Pfannkoch C."/>
            <person name="Pohl C.S."/>
            <person name="Rogers Y.-H.C."/>
            <person name="Ruiz S.J."/>
            <person name="Sabo A."/>
            <person name="Santibanez J."/>
            <person name="Schneider B.W."/>
            <person name="Smith S.M."/>
            <person name="Sodergren E."/>
            <person name="Svatek A.F."/>
            <person name="Utterback T.R."/>
            <person name="Vattathil S."/>
            <person name="Warren W."/>
            <person name="White C.S."/>
            <person name="Chinwalla A.T."/>
            <person name="Feng Y."/>
            <person name="Halpern A.L."/>
            <person name="Hillier L.W."/>
            <person name="Huang X."/>
            <person name="Minx P."/>
            <person name="Nelson J.O."/>
            <person name="Pepin K.H."/>
            <person name="Qin X."/>
            <person name="Sutton G.G."/>
            <person name="Venter E."/>
            <person name="Walenz B.P."/>
            <person name="Wallis J.W."/>
            <person name="Worley K.C."/>
            <person name="Yang S.-P."/>
            <person name="Jones S.M."/>
            <person name="Marra M.A."/>
            <person name="Rocchi M."/>
            <person name="Schein J.E."/>
            <person name="Baertsch R."/>
            <person name="Clarke L."/>
            <person name="Csuros M."/>
            <person name="Glasscock J."/>
            <person name="Harris R.A."/>
            <person name="Havlak P."/>
            <person name="Jackson A.R."/>
            <person name="Jiang H."/>
            <person name="Liu Y."/>
            <person name="Messina D.N."/>
            <person name="Shen Y."/>
            <person name="Song H.X.-Z."/>
            <person name="Wylie T."/>
            <person name="Zhang L."/>
            <person name="Birney E."/>
            <person name="Han K."/>
            <person name="Konkel M.K."/>
            <person name="Lee J."/>
            <person name="Smit A.F.A."/>
            <person name="Ullmer B."/>
            <person name="Wang H."/>
            <person name="Xing J."/>
            <person name="Burhans R."/>
            <person name="Cheng Z."/>
            <person name="Karro J.E."/>
            <person name="Ma J."/>
            <person name="Raney B."/>
            <person name="She X."/>
            <person name="Cox M.J."/>
            <person name="Demuth J.P."/>
            <person name="Dumas L.J."/>
            <person name="Han S.-G."/>
            <person name="Hopkins J."/>
            <person name="Karimpour-Fard A."/>
            <person name="Kim Y.H."/>
            <person name="Pollack J.R."/>
            <person name="Vinar T."/>
            <person name="Addo-Quaye C."/>
            <person name="Degenhardt J."/>
            <person name="Denby A."/>
            <person name="Hubisz M.J."/>
            <person name="Indap A."/>
            <person name="Kosiol C."/>
            <person name="Lahn B.T."/>
            <person name="Lawson H.A."/>
            <person name="Marklein A."/>
            <person name="Nielsen R."/>
            <person name="Vallender E.J."/>
            <person name="Clark A.G."/>
            <person name="Ferguson B."/>
            <person name="Hernandez R.D."/>
            <person name="Hirani K."/>
            <person name="Kehrer-Sawatzki H."/>
            <person name="Kolb J."/>
            <person name="Patil S."/>
            <person name="Pu L.-L."/>
            <person name="Ren Y."/>
            <person name="Smith D.G."/>
            <person name="Wheeler D.A."/>
            <person name="Schenck I."/>
            <person name="Ball E.V."/>
            <person name="Chen R."/>
            <person name="Cooper D.N."/>
            <person name="Giardine B."/>
            <person name="Hsu F."/>
            <person name="Kent W.J."/>
            <person name="Lesk A."/>
            <person name="Nelson D.L."/>
            <person name="O'brien W.E."/>
            <person name="Pruefer K."/>
            <person name="Stenson P.D."/>
            <person name="Wallace J.C."/>
            <person name="Ke H."/>
            <person name="Liu X.-M."/>
            <person name="Wang P."/>
            <person name="Xiang A.P."/>
            <person name="Yang F."/>
            <person name="Barber G.P."/>
            <person name="Haussler D."/>
            <person name="Karolchik D."/>
            <person name="Kern A.D."/>
            <person name="Kuhn R.M."/>
            <person name="Smith K.E."/>
            <person name="Zwieg A.S."/>
        </authorList>
    </citation>
    <scope>NUCLEOTIDE SEQUENCE [LARGE SCALE GENOMIC DNA]</scope>
    <source>
        <strain evidence="5">17573</strain>
    </source>
</reference>
<dbReference type="InParanoid" id="A0A5F7Z900"/>
<dbReference type="STRING" id="9544.ENSMMUP00000061126"/>
<gene>
    <name evidence="6" type="primary">CYP4F2</name>
</gene>
<dbReference type="Ensembl" id="ENSMMUT00000086616.1">
    <property type="protein sequence ID" value="ENSMMUP00000061126.1"/>
    <property type="gene ID" value="ENSMMUG00000043026.2"/>
</dbReference>
<dbReference type="InterPro" id="IPR050196">
    <property type="entry name" value="Cytochrome_P450_Monoox"/>
</dbReference>
<keyword evidence="3" id="KW-0732">Signal</keyword>
<dbReference type="InterPro" id="IPR001128">
    <property type="entry name" value="Cyt_P450"/>
</dbReference>
<reference evidence="4" key="4">
    <citation type="submission" date="2025-09" db="UniProtKB">
        <authorList>
            <consortium name="Ensembl"/>
        </authorList>
    </citation>
    <scope>IDENTIFICATION</scope>
    <source>
        <strain evidence="4">17573</strain>
    </source>
</reference>
<evidence type="ECO:0000313" key="5">
    <source>
        <dbReference type="Proteomes" id="UP000006718"/>
    </source>
</evidence>